<dbReference type="Pfam" id="PF17963">
    <property type="entry name" value="Big_9"/>
    <property type="match status" value="5"/>
</dbReference>
<reference evidence="5 6" key="1">
    <citation type="submission" date="2023-09" db="EMBL/GenBank/DDBJ databases">
        <authorList>
            <person name="Rey-Velasco X."/>
        </authorList>
    </citation>
    <scope>NUCLEOTIDE SEQUENCE [LARGE SCALE GENOMIC DNA]</scope>
    <source>
        <strain evidence="5 6">F188</strain>
    </source>
</reference>
<dbReference type="RefSeq" id="WP_311679655.1">
    <property type="nucleotide sequence ID" value="NZ_JAVRHM010000001.1"/>
</dbReference>
<dbReference type="InterPro" id="IPR010221">
    <property type="entry name" value="VCBS_dom"/>
</dbReference>
<dbReference type="Proteomes" id="UP001261624">
    <property type="component" value="Unassembled WGS sequence"/>
</dbReference>
<name>A0ABU3DYY5_9FLAO</name>
<feature type="domain" description="HYR" evidence="4">
    <location>
        <begin position="2202"/>
        <end position="2283"/>
    </location>
</feature>
<keyword evidence="3" id="KW-0812">Transmembrane</keyword>
<evidence type="ECO:0000259" key="4">
    <source>
        <dbReference type="PROSITE" id="PS50825"/>
    </source>
</evidence>
<accession>A0ABU3DYY5</accession>
<evidence type="ECO:0000313" key="5">
    <source>
        <dbReference type="EMBL" id="MDT0688272.1"/>
    </source>
</evidence>
<dbReference type="NCBIfam" id="TIGR01965">
    <property type="entry name" value="VCBS_repeat"/>
    <property type="match status" value="1"/>
</dbReference>
<feature type="domain" description="HYR" evidence="4">
    <location>
        <begin position="1153"/>
        <end position="1240"/>
    </location>
</feature>
<dbReference type="PANTHER" id="PTHR24273:SF32">
    <property type="entry name" value="HYALIN"/>
    <property type="match status" value="1"/>
</dbReference>
<dbReference type="SUPFAM" id="SSF63829">
    <property type="entry name" value="Calcium-dependent phosphotriesterase"/>
    <property type="match status" value="1"/>
</dbReference>
<dbReference type="Pfam" id="PF18962">
    <property type="entry name" value="Por_Secre_tail"/>
    <property type="match status" value="1"/>
</dbReference>
<organism evidence="5 6">
    <name type="scientific">Autumnicola patrickiae</name>
    <dbReference type="NCBI Taxonomy" id="3075591"/>
    <lineage>
        <taxon>Bacteria</taxon>
        <taxon>Pseudomonadati</taxon>
        <taxon>Bacteroidota</taxon>
        <taxon>Flavobacteriia</taxon>
        <taxon>Flavobacteriales</taxon>
        <taxon>Flavobacteriaceae</taxon>
        <taxon>Autumnicola</taxon>
    </lineage>
</organism>
<keyword evidence="3" id="KW-0472">Membrane</keyword>
<dbReference type="Gene3D" id="2.60.40.3440">
    <property type="match status" value="5"/>
</dbReference>
<proteinExistence type="predicted"/>
<keyword evidence="2" id="KW-0677">Repeat</keyword>
<protein>
    <submittedName>
        <fullName evidence="5">Ig-like domain-containing protein</fullName>
    </submittedName>
</protein>
<dbReference type="Gene3D" id="2.120.10.30">
    <property type="entry name" value="TolB, C-terminal domain"/>
    <property type="match status" value="1"/>
</dbReference>
<evidence type="ECO:0000313" key="6">
    <source>
        <dbReference type="Proteomes" id="UP001261624"/>
    </source>
</evidence>
<keyword evidence="1" id="KW-0732">Signal</keyword>
<dbReference type="InterPro" id="IPR026444">
    <property type="entry name" value="Secre_tail"/>
</dbReference>
<evidence type="ECO:0000256" key="3">
    <source>
        <dbReference type="SAM" id="Phobius"/>
    </source>
</evidence>
<dbReference type="InterPro" id="IPR011042">
    <property type="entry name" value="6-blade_b-propeller_TolB-like"/>
</dbReference>
<feature type="domain" description="HYR" evidence="4">
    <location>
        <begin position="487"/>
        <end position="573"/>
    </location>
</feature>
<dbReference type="NCBIfam" id="NF012211">
    <property type="entry name" value="tand_rpt_95"/>
    <property type="match status" value="5"/>
</dbReference>
<feature type="transmembrane region" description="Helical" evidence="3">
    <location>
        <begin position="12"/>
        <end position="32"/>
    </location>
</feature>
<feature type="domain" description="HYR" evidence="4">
    <location>
        <begin position="403"/>
        <end position="486"/>
    </location>
</feature>
<feature type="domain" description="HYR" evidence="4">
    <location>
        <begin position="894"/>
        <end position="978"/>
    </location>
</feature>
<keyword evidence="6" id="KW-1185">Reference proteome</keyword>
<sequence>MISSFYHPTIKTFTGILPPGLFVLIFSFFFTFQDVAGQEPNYNHDASESRNLDRFSVNTSDALDPQAKLNRLIIAVETNPEGEKFVLTFGNGIKRIGDNDGLIDFIPNQNSRLSNPLDFAINSEGKFFVATNESNRRYIRVYSPEGIYLPNEELGNGNYGTSGADRFKGPTGLTFDNEDNLYVADHYIGTDNPPRPSSIKIYRKDASGNYKNNLINEFDNVQGVLLNFPYRLAVNSLGHLYMAELGQNDNATVKVLQFDNSFNPTQVDEIDSDEIGSPGSVIIDKFDNIFVADFGENINLSRVLEATDDIDEFYEVFEIIKEGIADNAFNVDVFNPNNTYRSTISSEIDFPVDLAISSCGTLYVNNSIFEGEIRERCVFGFCVQVPDINIDFDLEAYQRSPGYDTEAPVLVSCSGDQEEDLTNGNFSIPDYTDLPQFIDNCDDDLEFVQDPPEGATITETTTVTITAIDDAGNISEACTFQVIIEEEEDTPPVFQDCSSDIERNNDPGQCGAIVTFNTPTVTDENGNVSVTRVDNTALDSGDEFPVGTTTIIFQADDGTNAPVTCSFDIVIADTQAPDAICIPPGKEYYLENGKLTIIPEEIDNGSYDNCGIASIQLARSEFDSPGTHTLSLIVTDLTGNSTICNTNIEIWEQQTTPEVNCNDQTIFLDDNGQAQITAAEVSDGNEDLDLDIDISSFDCTNLGPNNVELTVTDPATNLSDTCTSIITVVDDIAPIANCVAPFTLELDENGEASLTVEDLDNNSTDNCAISSRSLSRYNFTRNDVGVVPVELTITDFSGLSETCTVNVTVEDNTPVPPEPNCNDQTIFLDENGLAQITAREIYGSDPALDGVNLRLISRNNFNCDDAGNDVEVALRVTDNQTGLSSECTAQITVLDNEDPVIVECPEDKNFTVSYGETGRIVEYDVPTFDDNCQISNVDRTAGPASEEAFPLGPTIVTHTATDSSGNTIECSFTVTITENADEVAPTFTNCPPDPVTVTTATGQCDVAAPFEMPEATDNSGDVEVELTSDLGFEDRFPIGEHTVSYTATDEAGNSADCSFRVIVTEDVAPQVFCPAPKMANFDPEVGFTVPDYRAEVTVSDNCTSEEELRQNIVQDPAPGETIFTTQQISFSVEDASENISGGCSFTLTLNEVTDEVAPNFIECPSANGMTQDAAPGLCEAVVHFPLPEAEDSEGNPVAVVVTSDLGPGDNFPFGDTEVAFTATAENGLTATCTFTVTIIDNEIPDIETCAGPKTANFDPEVGFTVPDYRDELVVSDNCTPTEDLIITQTPAPGDVIDASQQIFFRIEDASGRTADCSFELTLEEEDVEVPLEISGCPGPQQGSLDQYCTFTVPDYTGEATTNIPATITQVPTPGSAIYQDTEVSVIATTALGEVDICYVQVNLDISLPDALNCPPEEEEADYDPEEGYFIGSYISRYNLDFCEQNFTVVQTPEFGTPITEDTPVNITVSDAAGNELDCNFLVTVPGDTPDELIARDDEYVVEDNSELFLVPEPTGILNNDDFNPAALPQIEIVSRPEGALDMDPDGSFTYNPVDDFTGEDSFTYRLIDGTTTSNTATVVINVSAGNTAPVAEDDTYRTDANVELIVDAPGVLANDIDTDGDELSASLVTNTRGGDLTFNSDGSFVYVPDAGFNGLDTFTYTASDGILESNEVTVTIYIDYVQPIARDDFYTIPQGETLIVDATEGLLANDEDPEGDELTVYEATPVTNGSLDLSESGAFTYIPDPQFTGEATFTYYVSDSEGESEEATVYINVSAGNTAPVANPDEYTIEPNNVFTRNAPGVLANDSDPEGDDITAQVVDLPAFGELTLNPNGSFTYEANDDFPGMDSFTYFATDGNLQSNTVEVTIRSANASAVVVDDFYTVEQGEILDVGVEDGILANDQVENMNAYEAIQISEVSNGSLLLNRDGSFVYTPDPDFTGEDTFDYYLHRSQNDSNVATVTITVTAVTDPLNINCPIDQVEVADENCGFMLPDYRDLLEVNRATAEVTQSPVPGTIIYETQQIQFSVTAGEESDVCYFQVVLEDETAPSIACPEEMYEQQNADGTFILPDYSEEIMAFDNCGSVSVDQSPAPGTSVSAGDNTEITLTATDNSGNSTTCSFPLLLSSEEVVEIQCPSDQTEEVLENCNFQVPDYTAMATVSNPDAVVTQSPQEGEMVSEDTVITLTATLNGMSSECSFNLFLEDEVAPVANCVDGYTLTLVDGMATLTAEELNFNSTDNCGIVEMTIDQNMFTTEDVGDNTVTLTVTDAAGNTDSCETIVTVAGDPNTGPVSCVNGVTLELDVNGEAYLDINDVYRGNPSGELSVSRTYFTCEDVGVNRERFYYTENGEETFCEFSVTVAENFKPQVTVENISLNINADGIAILTEEDLQSIVTATDNCSDGLRYEVSQTEFDCSNTGSNLVYVTVTDESDNATTTSFLVFINTPPGTCGTLLDDDDYVFVYPNPNNGSFKINAPANVVILNIRAYDMRGRFIGEVNYDETVTEYAMSLGEVASAVYVLRISTRRNGNEEELIRRVIVRNL</sequence>
<dbReference type="PROSITE" id="PS50825">
    <property type="entry name" value="HYR"/>
    <property type="match status" value="7"/>
</dbReference>
<dbReference type="PANTHER" id="PTHR24273">
    <property type="entry name" value="FI04643P-RELATED"/>
    <property type="match status" value="1"/>
</dbReference>
<dbReference type="EMBL" id="JAVRHM010000001">
    <property type="protein sequence ID" value="MDT0688272.1"/>
    <property type="molecule type" value="Genomic_DNA"/>
</dbReference>
<comment type="caution">
    <text evidence="5">The sequence shown here is derived from an EMBL/GenBank/DDBJ whole genome shotgun (WGS) entry which is preliminary data.</text>
</comment>
<dbReference type="Pfam" id="PF02494">
    <property type="entry name" value="HYR"/>
    <property type="match status" value="5"/>
</dbReference>
<feature type="domain" description="HYR" evidence="4">
    <location>
        <begin position="2043"/>
        <end position="2126"/>
    </location>
</feature>
<keyword evidence="3" id="KW-1133">Transmembrane helix</keyword>
<gene>
    <name evidence="5" type="ORF">RM549_00630</name>
</gene>
<evidence type="ECO:0000256" key="1">
    <source>
        <dbReference type="ARBA" id="ARBA00022729"/>
    </source>
</evidence>
<evidence type="ECO:0000256" key="2">
    <source>
        <dbReference type="ARBA" id="ARBA00022737"/>
    </source>
</evidence>
<feature type="domain" description="HYR" evidence="4">
    <location>
        <begin position="980"/>
        <end position="1065"/>
    </location>
</feature>
<dbReference type="NCBIfam" id="TIGR04183">
    <property type="entry name" value="Por_Secre_tail"/>
    <property type="match status" value="1"/>
</dbReference>
<dbReference type="InterPro" id="IPR003410">
    <property type="entry name" value="HYR_dom"/>
</dbReference>